<keyword evidence="3" id="KW-1185">Reference proteome</keyword>
<proteinExistence type="predicted"/>
<comment type="caution">
    <text evidence="2">The sequence shown here is derived from an EMBL/GenBank/DDBJ whole genome shotgun (WGS) entry which is preliminary data.</text>
</comment>
<accession>A0AAE3VYI1</accession>
<evidence type="ECO:0000313" key="2">
    <source>
        <dbReference type="EMBL" id="MDQ0366201.1"/>
    </source>
</evidence>
<name>A0AAE3VYI1_9ACTN</name>
<evidence type="ECO:0000256" key="1">
    <source>
        <dbReference type="SAM" id="MobiDB-lite"/>
    </source>
</evidence>
<sequence length="207" mass="21305">MPPGAVIPPEPDGHEYVTVAGQPSRLATAPGDVGTQTEWDASTLEGAINWLETHSTYLSQSLVPGMETDIRNWLTGSGTSPFGTYPTALQLGDRQLGHYTTADASIRAIARELWQAAQALRVVLEQYETAEQANELSAAAFDQIFVEQSGTRPGGGSPPDPAASPSPAPAPVASPLDPSLPAPGAPVVSSAGVAPAVHVTDTAPYGG</sequence>
<organism evidence="2 3">
    <name type="scientific">Catenuloplanes indicus</name>
    <dbReference type="NCBI Taxonomy" id="137267"/>
    <lineage>
        <taxon>Bacteria</taxon>
        <taxon>Bacillati</taxon>
        <taxon>Actinomycetota</taxon>
        <taxon>Actinomycetes</taxon>
        <taxon>Micromonosporales</taxon>
        <taxon>Micromonosporaceae</taxon>
        <taxon>Catenuloplanes</taxon>
    </lineage>
</organism>
<dbReference type="Proteomes" id="UP001240236">
    <property type="component" value="Unassembled WGS sequence"/>
</dbReference>
<evidence type="ECO:0000313" key="3">
    <source>
        <dbReference type="Proteomes" id="UP001240236"/>
    </source>
</evidence>
<dbReference type="EMBL" id="JAUSUZ010000001">
    <property type="protein sequence ID" value="MDQ0366201.1"/>
    <property type="molecule type" value="Genomic_DNA"/>
</dbReference>
<feature type="region of interest" description="Disordered" evidence="1">
    <location>
        <begin position="148"/>
        <end position="190"/>
    </location>
</feature>
<dbReference type="RefSeq" id="WP_307239362.1">
    <property type="nucleotide sequence ID" value="NZ_JAUSUZ010000001.1"/>
</dbReference>
<gene>
    <name evidence="2" type="ORF">J2S42_002870</name>
</gene>
<dbReference type="AlphaFoldDB" id="A0AAE3VYI1"/>
<reference evidence="2 3" key="1">
    <citation type="submission" date="2023-07" db="EMBL/GenBank/DDBJ databases">
        <title>Sequencing the genomes of 1000 actinobacteria strains.</title>
        <authorList>
            <person name="Klenk H.-P."/>
        </authorList>
    </citation>
    <scope>NUCLEOTIDE SEQUENCE [LARGE SCALE GENOMIC DNA]</scope>
    <source>
        <strain evidence="2 3">DSM 44709</strain>
    </source>
</reference>
<protein>
    <submittedName>
        <fullName evidence="2">Uncharacterized protein</fullName>
    </submittedName>
</protein>
<feature type="compositionally biased region" description="Pro residues" evidence="1">
    <location>
        <begin position="156"/>
        <end position="184"/>
    </location>
</feature>